<dbReference type="SMART" id="SM00343">
    <property type="entry name" value="ZnF_C2HC"/>
    <property type="match status" value="1"/>
</dbReference>
<keyword evidence="1" id="KW-0863">Zinc-finger</keyword>
<feature type="compositionally biased region" description="Basic residues" evidence="2">
    <location>
        <begin position="377"/>
        <end position="392"/>
    </location>
</feature>
<dbReference type="InterPro" id="IPR001878">
    <property type="entry name" value="Znf_CCHC"/>
</dbReference>
<feature type="domain" description="CCHC-type" evidence="3">
    <location>
        <begin position="589"/>
        <end position="603"/>
    </location>
</feature>
<dbReference type="GO" id="GO:0008270">
    <property type="term" value="F:zinc ion binding"/>
    <property type="evidence" value="ECO:0007669"/>
    <property type="project" value="UniProtKB-KW"/>
</dbReference>
<evidence type="ECO:0000313" key="4">
    <source>
        <dbReference type="EMBL" id="CAI3985766.1"/>
    </source>
</evidence>
<keyword evidence="1" id="KW-0862">Zinc</keyword>
<keyword evidence="6" id="KW-1185">Reference proteome</keyword>
<evidence type="ECO:0000313" key="5">
    <source>
        <dbReference type="EMBL" id="CAL1139141.1"/>
    </source>
</evidence>
<evidence type="ECO:0000313" key="6">
    <source>
        <dbReference type="Proteomes" id="UP001152797"/>
    </source>
</evidence>
<gene>
    <name evidence="4" type="ORF">C1SCF055_LOCUS13182</name>
</gene>
<reference evidence="5" key="2">
    <citation type="submission" date="2024-04" db="EMBL/GenBank/DDBJ databases">
        <authorList>
            <person name="Chen Y."/>
            <person name="Shah S."/>
            <person name="Dougan E. K."/>
            <person name="Thang M."/>
            <person name="Chan C."/>
        </authorList>
    </citation>
    <scope>NUCLEOTIDE SEQUENCE [LARGE SCALE GENOMIC DNA]</scope>
</reference>
<protein>
    <recommendedName>
        <fullName evidence="3">CCHC-type domain-containing protein</fullName>
    </recommendedName>
</protein>
<evidence type="ECO:0000256" key="1">
    <source>
        <dbReference type="PROSITE-ProRule" id="PRU00047"/>
    </source>
</evidence>
<proteinExistence type="predicted"/>
<dbReference type="EMBL" id="CAMXCT020001016">
    <property type="protein sequence ID" value="CAL1139141.1"/>
    <property type="molecule type" value="Genomic_DNA"/>
</dbReference>
<keyword evidence="1" id="KW-0479">Metal-binding</keyword>
<dbReference type="EMBL" id="CAMXCT010001016">
    <property type="protein sequence ID" value="CAI3985766.1"/>
    <property type="molecule type" value="Genomic_DNA"/>
</dbReference>
<feature type="region of interest" description="Disordered" evidence="2">
    <location>
        <begin position="478"/>
        <end position="501"/>
    </location>
</feature>
<dbReference type="Proteomes" id="UP001152797">
    <property type="component" value="Unassembled WGS sequence"/>
</dbReference>
<name>A0A9P1C8K6_9DINO</name>
<feature type="region of interest" description="Disordered" evidence="2">
    <location>
        <begin position="374"/>
        <end position="395"/>
    </location>
</feature>
<evidence type="ECO:0000256" key="2">
    <source>
        <dbReference type="SAM" id="MobiDB-lite"/>
    </source>
</evidence>
<evidence type="ECO:0000259" key="3">
    <source>
        <dbReference type="PROSITE" id="PS50158"/>
    </source>
</evidence>
<dbReference type="GO" id="GO:0003676">
    <property type="term" value="F:nucleic acid binding"/>
    <property type="evidence" value="ECO:0007669"/>
    <property type="project" value="InterPro"/>
</dbReference>
<dbReference type="PROSITE" id="PS50158">
    <property type="entry name" value="ZF_CCHC"/>
    <property type="match status" value="1"/>
</dbReference>
<dbReference type="Pfam" id="PF00098">
    <property type="entry name" value="zf-CCHC"/>
    <property type="match status" value="1"/>
</dbReference>
<sequence>MIRDIVVFGCGDADAYGLPPSYGIEMGRCFEHLIAGGIRYVSTCMPSMASIRYDRLHMTDLPINRTLMIKFLRSMIRAHLIVMQIEELEPVLRQKASLLDPDPEERMKIVYQYPNLAQFKFALSKTTQVREALNPVALPVSLAQEAQTADEQIMDYMAELNEDDFDDAADADWSPVRSEATDKIPGIDEWETIDDTRPDIVHNVFDREDNVEGHTEVDYGADHDDGIEVVDEFPEAVLIPDDAMDVDKNVAETKDDADALGDVMVIEEPETGCPEVEVTTEESKAPEIEAPTGMIDDAAKLKLEQAKDEGDDVIQALTQSKRGRGMDLLFEQWSNFLTGVIRDMEAADGIEPEEMKNYLFGFYAAVSNSEVIEGRGKGRGQNRGKGKGRHPGGKAGVITQMKIDNLKIQDCVTTQKTTIPFRKCDKCDHNMLDGTAKCPSCYVSMEAWSDNRVATEVCRLESRAAEIHGVFALSQVSQVQPRKHRAGSEARQRNRAGRSNFGVMKDGAKKEVKKLKKTDNHGALDWNVYTDEPEAEASDVTFPAAMGPVRTEGLIDNPRRNFDPRVTERYRPEATTWRMSSYDEPEEGCYRCGAQDHWQRDCPYRSMGAHCGRREQ</sequence>
<dbReference type="AlphaFoldDB" id="A0A9P1C8K6"/>
<accession>A0A9P1C8K6</accession>
<comment type="caution">
    <text evidence="4">The sequence shown here is derived from an EMBL/GenBank/DDBJ whole genome shotgun (WGS) entry which is preliminary data.</text>
</comment>
<reference evidence="4" key="1">
    <citation type="submission" date="2022-10" db="EMBL/GenBank/DDBJ databases">
        <authorList>
            <person name="Chen Y."/>
            <person name="Dougan E. K."/>
            <person name="Chan C."/>
            <person name="Rhodes N."/>
            <person name="Thang M."/>
        </authorList>
    </citation>
    <scope>NUCLEOTIDE SEQUENCE</scope>
</reference>
<dbReference type="EMBL" id="CAMXCT030001016">
    <property type="protein sequence ID" value="CAL4773078.1"/>
    <property type="molecule type" value="Genomic_DNA"/>
</dbReference>
<organism evidence="4">
    <name type="scientific">Cladocopium goreaui</name>
    <dbReference type="NCBI Taxonomy" id="2562237"/>
    <lineage>
        <taxon>Eukaryota</taxon>
        <taxon>Sar</taxon>
        <taxon>Alveolata</taxon>
        <taxon>Dinophyceae</taxon>
        <taxon>Suessiales</taxon>
        <taxon>Symbiodiniaceae</taxon>
        <taxon>Cladocopium</taxon>
    </lineage>
</organism>